<keyword evidence="3" id="KW-1185">Reference proteome</keyword>
<dbReference type="Pfam" id="PF08613">
    <property type="entry name" value="Cyclin"/>
    <property type="match status" value="1"/>
</dbReference>
<dbReference type="SUPFAM" id="SSF47954">
    <property type="entry name" value="Cyclin-like"/>
    <property type="match status" value="1"/>
</dbReference>
<dbReference type="InterPro" id="IPR036915">
    <property type="entry name" value="Cyclin-like_sf"/>
</dbReference>
<sequence>MEETGMPKCGEGMAGGGDTNSCGSRSSRCTAPSSYDLQLGAEAGTTDDSFVPSLATVLHHLVSISPPDLGEVTSFHAIKEPQISIHDYLERIAKYFGCSNECFVLSLVYIDRILKLHRDFNVSILNIHRLLITSVMLAAKFFDDVYYSNKHYARVGGVRTREINLLETQFLTLINYHLFVSPQEYDQYRRNVLAAVHYARNLSSGPSRFSAESSSAGNGSAPAGETAQLEAPHRQEQPRPTSACQHTERLGDRTTAIAESTQQEGIAAESGGVGDRGCVEYGGDGVERSRGEAAVPSGGRTGNSSSRPRSAKSFTGPSNSSPAPADDSESFSGVGSERNCTAPLGNSHSNVCVRQGSGMCDHHHGGRRIEEKTMTASRASPPNDTHTPSQSSACSGQHCRQEDSLSTACVNCGQGIRPSLWSRSSHRWRSDFNGSRHPSLPAETAGDHAAEVEAGVARTPRRVENHLKKQEGSSDNRGTITFDAREELRDYRNNGVGVAEEEAMPSARRRPESRRQTQADYNDVEQRVSYRVEAAEWSESRAEEDDGYYGRQKECRAVSVAVEEEESWVEEEVMDTPVGSAGEARGSIAASSRHSPAHTDYRCFEYLRAPTQDQSHGKPECKCCNLPVKASLISVSSGPGVSCLSCEGPVMATSSCTPCGCTGADCGGGIHGRGEGCGRGDGMSGRGPSEQSQHNECSTRCSLSEGDVSVVESFNKEIMVAMHGLVSSDAGSRARGVLPSSGDVVGVLGSDERGQKSSDQQPYTSVTVSGAEIPASSSSTSCGSSNGTTQSSVSSCLTPSHSMHSSPDVSMDDEVGVSVAGAAGAALSAPGAVRVTGEDTVGEDMSRFFARRIERTSSSTPSASAPGAQRNRTMEFPRGGSVEERGDSKQRRSWGPSGGRQGQLVYAPSVPSTCPSRGGALSFTAATVGGAGGFPGPTAAGLPSGSCCLPYGPC</sequence>
<dbReference type="PANTHER" id="PTHR15615">
    <property type="match status" value="1"/>
</dbReference>
<dbReference type="RefSeq" id="XP_067917489.1">
    <property type="nucleotide sequence ID" value="XM_068070535.1"/>
</dbReference>
<accession>A0A2C6KDZ2</accession>
<dbReference type="GO" id="GO:0019901">
    <property type="term" value="F:protein kinase binding"/>
    <property type="evidence" value="ECO:0007669"/>
    <property type="project" value="InterPro"/>
</dbReference>
<feature type="compositionally biased region" description="Low complexity" evidence="1">
    <location>
        <begin position="210"/>
        <end position="224"/>
    </location>
</feature>
<dbReference type="Proteomes" id="UP000221165">
    <property type="component" value="Unassembled WGS sequence"/>
</dbReference>
<feature type="region of interest" description="Disordered" evidence="1">
    <location>
        <begin position="730"/>
        <end position="811"/>
    </location>
</feature>
<dbReference type="VEuPathDB" id="ToxoDB:CSUI_010431"/>
<dbReference type="InterPro" id="IPR013922">
    <property type="entry name" value="Cyclin_PHO80-like"/>
</dbReference>
<feature type="region of interest" description="Disordered" evidence="1">
    <location>
        <begin position="426"/>
        <end position="449"/>
    </location>
</feature>
<feature type="region of interest" description="Disordered" evidence="1">
    <location>
        <begin position="494"/>
        <end position="521"/>
    </location>
</feature>
<reference evidence="2 3" key="1">
    <citation type="journal article" date="2017" name="Int. J. Parasitol.">
        <title>The genome of the protozoan parasite Cystoisospora suis and a reverse vaccinology approach to identify vaccine candidates.</title>
        <authorList>
            <person name="Palmieri N."/>
            <person name="Shrestha A."/>
            <person name="Ruttkowski B."/>
            <person name="Beck T."/>
            <person name="Vogl C."/>
            <person name="Tomley F."/>
            <person name="Blake D.P."/>
            <person name="Joachim A."/>
        </authorList>
    </citation>
    <scope>NUCLEOTIDE SEQUENCE [LARGE SCALE GENOMIC DNA]</scope>
    <source>
        <strain evidence="2 3">Wien I</strain>
    </source>
</reference>
<evidence type="ECO:0000313" key="3">
    <source>
        <dbReference type="Proteomes" id="UP000221165"/>
    </source>
</evidence>
<proteinExistence type="predicted"/>
<dbReference type="OrthoDB" id="332925at2759"/>
<dbReference type="Gene3D" id="1.10.472.10">
    <property type="entry name" value="Cyclin-like"/>
    <property type="match status" value="1"/>
</dbReference>
<feature type="region of interest" description="Disordered" evidence="1">
    <location>
        <begin position="262"/>
        <end position="337"/>
    </location>
</feature>
<dbReference type="PANTHER" id="PTHR15615:SF108">
    <property type="entry name" value="PROTEIN CNPPD1"/>
    <property type="match status" value="1"/>
</dbReference>
<dbReference type="CDD" id="cd20558">
    <property type="entry name" value="CYCLIN_ScPCL7-like"/>
    <property type="match status" value="1"/>
</dbReference>
<gene>
    <name evidence="2" type="ORF">CSUI_010431</name>
</gene>
<feature type="region of interest" description="Disordered" evidence="1">
    <location>
        <begin position="373"/>
        <end position="397"/>
    </location>
</feature>
<comment type="caution">
    <text evidence="2">The sequence shown here is derived from an EMBL/GenBank/DDBJ whole genome shotgun (WGS) entry which is preliminary data.</text>
</comment>
<feature type="compositionally biased region" description="Low complexity" evidence="1">
    <location>
        <begin position="856"/>
        <end position="866"/>
    </location>
</feature>
<evidence type="ECO:0000313" key="2">
    <source>
        <dbReference type="EMBL" id="PHJ15757.1"/>
    </source>
</evidence>
<feature type="compositionally biased region" description="Basic and acidic residues" evidence="1">
    <location>
        <begin position="881"/>
        <end position="890"/>
    </location>
</feature>
<dbReference type="GeneID" id="94433746"/>
<feature type="compositionally biased region" description="Polar residues" evidence="1">
    <location>
        <begin position="374"/>
        <end position="395"/>
    </location>
</feature>
<evidence type="ECO:0000256" key="1">
    <source>
        <dbReference type="SAM" id="MobiDB-lite"/>
    </source>
</evidence>
<protein>
    <submittedName>
        <fullName evidence="2">Cyclin2 related protein</fullName>
    </submittedName>
</protein>
<organism evidence="2 3">
    <name type="scientific">Cystoisospora suis</name>
    <dbReference type="NCBI Taxonomy" id="483139"/>
    <lineage>
        <taxon>Eukaryota</taxon>
        <taxon>Sar</taxon>
        <taxon>Alveolata</taxon>
        <taxon>Apicomplexa</taxon>
        <taxon>Conoidasida</taxon>
        <taxon>Coccidia</taxon>
        <taxon>Eucoccidiorida</taxon>
        <taxon>Eimeriorina</taxon>
        <taxon>Sarcocystidae</taxon>
        <taxon>Cystoisospora</taxon>
    </lineage>
</organism>
<feature type="compositionally biased region" description="Gly residues" evidence="1">
    <location>
        <begin position="271"/>
        <end position="284"/>
    </location>
</feature>
<feature type="compositionally biased region" description="Polar residues" evidence="1">
    <location>
        <begin position="302"/>
        <end position="316"/>
    </location>
</feature>
<name>A0A2C6KDZ2_9APIC</name>
<feature type="region of interest" description="Disordered" evidence="1">
    <location>
        <begin position="204"/>
        <end position="246"/>
    </location>
</feature>
<feature type="region of interest" description="Disordered" evidence="1">
    <location>
        <begin position="852"/>
        <end position="911"/>
    </location>
</feature>
<dbReference type="AlphaFoldDB" id="A0A2C6KDZ2"/>
<feature type="compositionally biased region" description="Polar residues" evidence="1">
    <location>
        <begin position="796"/>
        <end position="808"/>
    </location>
</feature>
<dbReference type="EMBL" id="MIGC01007390">
    <property type="protein sequence ID" value="PHJ15757.1"/>
    <property type="molecule type" value="Genomic_DNA"/>
</dbReference>
<feature type="compositionally biased region" description="Low complexity" evidence="1">
    <location>
        <begin position="776"/>
        <end position="795"/>
    </location>
</feature>
<feature type="compositionally biased region" description="Polar residues" evidence="1">
    <location>
        <begin position="757"/>
        <end position="768"/>
    </location>
</feature>